<accession>A0A4Z2IRU7</accession>
<feature type="compositionally biased region" description="Basic and acidic residues" evidence="1">
    <location>
        <begin position="19"/>
        <end position="39"/>
    </location>
</feature>
<keyword evidence="3" id="KW-1185">Reference proteome</keyword>
<feature type="region of interest" description="Disordered" evidence="1">
    <location>
        <begin position="1"/>
        <end position="39"/>
    </location>
</feature>
<dbReference type="Proteomes" id="UP000314294">
    <property type="component" value="Unassembled WGS sequence"/>
</dbReference>
<gene>
    <name evidence="2" type="ORF">EYF80_008973</name>
</gene>
<evidence type="ECO:0000313" key="2">
    <source>
        <dbReference type="EMBL" id="TNN80739.1"/>
    </source>
</evidence>
<evidence type="ECO:0000313" key="3">
    <source>
        <dbReference type="Proteomes" id="UP000314294"/>
    </source>
</evidence>
<dbReference type="EMBL" id="SRLO01000051">
    <property type="protein sequence ID" value="TNN80739.1"/>
    <property type="molecule type" value="Genomic_DNA"/>
</dbReference>
<dbReference type="AlphaFoldDB" id="A0A4Z2IRU7"/>
<evidence type="ECO:0000256" key="1">
    <source>
        <dbReference type="SAM" id="MobiDB-lite"/>
    </source>
</evidence>
<sequence length="66" mass="7353">MLGKGKWSCGFGSGIRAGVEGRSKNEDGRKKSDKKEGAVASREFRNCLSVVWFRTKAQRKRARHVG</sequence>
<name>A0A4Z2IRU7_9TELE</name>
<organism evidence="2 3">
    <name type="scientific">Liparis tanakae</name>
    <name type="common">Tanaka's snailfish</name>
    <dbReference type="NCBI Taxonomy" id="230148"/>
    <lineage>
        <taxon>Eukaryota</taxon>
        <taxon>Metazoa</taxon>
        <taxon>Chordata</taxon>
        <taxon>Craniata</taxon>
        <taxon>Vertebrata</taxon>
        <taxon>Euteleostomi</taxon>
        <taxon>Actinopterygii</taxon>
        <taxon>Neopterygii</taxon>
        <taxon>Teleostei</taxon>
        <taxon>Neoteleostei</taxon>
        <taxon>Acanthomorphata</taxon>
        <taxon>Eupercaria</taxon>
        <taxon>Perciformes</taxon>
        <taxon>Cottioidei</taxon>
        <taxon>Cottales</taxon>
        <taxon>Liparidae</taxon>
        <taxon>Liparis</taxon>
    </lineage>
</organism>
<reference evidence="2 3" key="1">
    <citation type="submission" date="2019-03" db="EMBL/GenBank/DDBJ databases">
        <title>First draft genome of Liparis tanakae, snailfish: a comprehensive survey of snailfish specific genes.</title>
        <authorList>
            <person name="Kim W."/>
            <person name="Song I."/>
            <person name="Jeong J.-H."/>
            <person name="Kim D."/>
            <person name="Kim S."/>
            <person name="Ryu S."/>
            <person name="Song J.Y."/>
            <person name="Lee S.K."/>
        </authorList>
    </citation>
    <scope>NUCLEOTIDE SEQUENCE [LARGE SCALE GENOMIC DNA]</scope>
    <source>
        <tissue evidence="2">Muscle</tissue>
    </source>
</reference>
<protein>
    <submittedName>
        <fullName evidence="2">Uncharacterized protein</fullName>
    </submittedName>
</protein>
<comment type="caution">
    <text evidence="2">The sequence shown here is derived from an EMBL/GenBank/DDBJ whole genome shotgun (WGS) entry which is preliminary data.</text>
</comment>
<proteinExistence type="predicted"/>